<comment type="caution">
    <text evidence="2">The sequence shown here is derived from an EMBL/GenBank/DDBJ whole genome shotgun (WGS) entry which is preliminary data.</text>
</comment>
<dbReference type="GO" id="GO:0046503">
    <property type="term" value="P:glycerolipid catabolic process"/>
    <property type="evidence" value="ECO:0007669"/>
    <property type="project" value="TreeGrafter"/>
</dbReference>
<accession>A0A0R1W1F6</accession>
<dbReference type="eggNOG" id="COG0596">
    <property type="taxonomic scope" value="Bacteria"/>
</dbReference>
<evidence type="ECO:0000313" key="3">
    <source>
        <dbReference type="Proteomes" id="UP000051820"/>
    </source>
</evidence>
<dbReference type="STRING" id="1423807.FD16_GL000712"/>
<dbReference type="Gene3D" id="3.40.50.1820">
    <property type="entry name" value="alpha/beta hydrolase"/>
    <property type="match status" value="1"/>
</dbReference>
<gene>
    <name evidence="2" type="ORF">FD16_GL000712</name>
</gene>
<dbReference type="InterPro" id="IPR050471">
    <property type="entry name" value="AB_hydrolase"/>
</dbReference>
<name>A0A0R1W1F6_9LACO</name>
<dbReference type="SUPFAM" id="SSF53474">
    <property type="entry name" value="alpha/beta-Hydrolases"/>
    <property type="match status" value="1"/>
</dbReference>
<feature type="domain" description="AB hydrolase-1" evidence="1">
    <location>
        <begin position="20"/>
        <end position="235"/>
    </location>
</feature>
<evidence type="ECO:0000313" key="2">
    <source>
        <dbReference type="EMBL" id="KRM11413.1"/>
    </source>
</evidence>
<dbReference type="GO" id="GO:0004806">
    <property type="term" value="F:triacylglycerol lipase activity"/>
    <property type="evidence" value="ECO:0007669"/>
    <property type="project" value="TreeGrafter"/>
</dbReference>
<sequence>MAFLEVKGAKLHYETVGQGPVLIVIPGANGTGNIFGGIAKYLQDRYTVVMFDRRGYGDTVMTEDLPAEATDYNSRYRLSTDANDVIALADKFSPDEPVFIMGSSSGSIVAAEAFTKAPDRFAKVAIHECPTSTVVDQKEARAKNIDAVESALSGDFNGAREKFAAAMNIQPLDAKMMGMSEDSPKPDEKRLAGMMYWFKYEVLQYTGQEIDWDVFKNNRDKVLLFNGTDSVGSTPQTVNKAISEMLNVPITIIPGGHLGYAQKPEGFAETLAAALDQR</sequence>
<keyword evidence="2" id="KW-0378">Hydrolase</keyword>
<proteinExistence type="predicted"/>
<evidence type="ECO:0000259" key="1">
    <source>
        <dbReference type="Pfam" id="PF00561"/>
    </source>
</evidence>
<dbReference type="InterPro" id="IPR029058">
    <property type="entry name" value="AB_hydrolase_fold"/>
</dbReference>
<dbReference type="InterPro" id="IPR000073">
    <property type="entry name" value="AB_hydrolase_1"/>
</dbReference>
<protein>
    <submittedName>
        <fullName evidence="2">Alpha beta fold family hydrolase</fullName>
    </submittedName>
</protein>
<dbReference type="PANTHER" id="PTHR43433:SF5">
    <property type="entry name" value="AB HYDROLASE-1 DOMAIN-CONTAINING PROTEIN"/>
    <property type="match status" value="1"/>
</dbReference>
<dbReference type="Proteomes" id="UP000051820">
    <property type="component" value="Unassembled WGS sequence"/>
</dbReference>
<dbReference type="PANTHER" id="PTHR43433">
    <property type="entry name" value="HYDROLASE, ALPHA/BETA FOLD FAMILY PROTEIN"/>
    <property type="match status" value="1"/>
</dbReference>
<dbReference type="Pfam" id="PF00561">
    <property type="entry name" value="Abhydrolase_1"/>
    <property type="match status" value="1"/>
</dbReference>
<keyword evidence="3" id="KW-1185">Reference proteome</keyword>
<dbReference type="PATRIC" id="fig|1423807.3.peg.721"/>
<dbReference type="EMBL" id="AZGF01000019">
    <property type="protein sequence ID" value="KRM11413.1"/>
    <property type="molecule type" value="Genomic_DNA"/>
</dbReference>
<organism evidence="2 3">
    <name type="scientific">Paucilactobacillus suebicus DSM 5007 = KCTC 3549</name>
    <dbReference type="NCBI Taxonomy" id="1423807"/>
    <lineage>
        <taxon>Bacteria</taxon>
        <taxon>Bacillati</taxon>
        <taxon>Bacillota</taxon>
        <taxon>Bacilli</taxon>
        <taxon>Lactobacillales</taxon>
        <taxon>Lactobacillaceae</taxon>
        <taxon>Paucilactobacillus</taxon>
    </lineage>
</organism>
<dbReference type="OrthoDB" id="9805423at2"/>
<dbReference type="RefSeq" id="WP_010621095.1">
    <property type="nucleotide sequence ID" value="NZ_AZGF01000019.1"/>
</dbReference>
<reference evidence="2 3" key="1">
    <citation type="journal article" date="2015" name="Genome Announc.">
        <title>Expanding the biotechnology potential of lactobacilli through comparative genomics of 213 strains and associated genera.</title>
        <authorList>
            <person name="Sun Z."/>
            <person name="Harris H.M."/>
            <person name="McCann A."/>
            <person name="Guo C."/>
            <person name="Argimon S."/>
            <person name="Zhang W."/>
            <person name="Yang X."/>
            <person name="Jeffery I.B."/>
            <person name="Cooney J.C."/>
            <person name="Kagawa T.F."/>
            <person name="Liu W."/>
            <person name="Song Y."/>
            <person name="Salvetti E."/>
            <person name="Wrobel A."/>
            <person name="Rasinkangas P."/>
            <person name="Parkhill J."/>
            <person name="Rea M.C."/>
            <person name="O'Sullivan O."/>
            <person name="Ritari J."/>
            <person name="Douillard F.P."/>
            <person name="Paul Ross R."/>
            <person name="Yang R."/>
            <person name="Briner A.E."/>
            <person name="Felis G.E."/>
            <person name="de Vos W.M."/>
            <person name="Barrangou R."/>
            <person name="Klaenhammer T.R."/>
            <person name="Caufield P.W."/>
            <person name="Cui Y."/>
            <person name="Zhang H."/>
            <person name="O'Toole P.W."/>
        </authorList>
    </citation>
    <scope>NUCLEOTIDE SEQUENCE [LARGE SCALE GENOMIC DNA]</scope>
    <source>
        <strain evidence="2 3">DSM 5007</strain>
    </source>
</reference>
<dbReference type="AlphaFoldDB" id="A0A0R1W1F6"/>